<comment type="caution">
    <text evidence="2">The sequence shown here is derived from an EMBL/GenBank/DDBJ whole genome shotgun (WGS) entry which is preliminary data.</text>
</comment>
<proteinExistence type="predicted"/>
<gene>
    <name evidence="2" type="ORF">PG991_003264</name>
</gene>
<dbReference type="Proteomes" id="UP001396898">
    <property type="component" value="Unassembled WGS sequence"/>
</dbReference>
<sequence length="163" mass="18628">MDRVGGLTSDIAWDIPHLEIDANTLRRELDQQELESRLRSSAAATDDGSPSPKKGDEPQRLTRFSTTRANHNIGNDEPPFGTKIYMIWPEDTGWNEEYNQRIDKRLRAMVGAHRMFVSDTSCAGVNFWYASLSTGQVELLREMPEVWDNQEIRRGLTMLADMI</sequence>
<keyword evidence="3" id="KW-1185">Reference proteome</keyword>
<accession>A0ABR1SHQ9</accession>
<organism evidence="2 3">
    <name type="scientific">Apiospora marii</name>
    <dbReference type="NCBI Taxonomy" id="335849"/>
    <lineage>
        <taxon>Eukaryota</taxon>
        <taxon>Fungi</taxon>
        <taxon>Dikarya</taxon>
        <taxon>Ascomycota</taxon>
        <taxon>Pezizomycotina</taxon>
        <taxon>Sordariomycetes</taxon>
        <taxon>Xylariomycetidae</taxon>
        <taxon>Amphisphaeriales</taxon>
        <taxon>Apiosporaceae</taxon>
        <taxon>Apiospora</taxon>
    </lineage>
</organism>
<reference evidence="2 3" key="1">
    <citation type="submission" date="2023-01" db="EMBL/GenBank/DDBJ databases">
        <title>Analysis of 21 Apiospora genomes using comparative genomics revels a genus with tremendous synthesis potential of carbohydrate active enzymes and secondary metabolites.</title>
        <authorList>
            <person name="Sorensen T."/>
        </authorList>
    </citation>
    <scope>NUCLEOTIDE SEQUENCE [LARGE SCALE GENOMIC DNA]</scope>
    <source>
        <strain evidence="2 3">CBS 20057</strain>
    </source>
</reference>
<evidence type="ECO:0000313" key="3">
    <source>
        <dbReference type="Proteomes" id="UP001396898"/>
    </source>
</evidence>
<evidence type="ECO:0000313" key="2">
    <source>
        <dbReference type="EMBL" id="KAK8033866.1"/>
    </source>
</evidence>
<dbReference type="EMBL" id="JAQQWI010000006">
    <property type="protein sequence ID" value="KAK8033866.1"/>
    <property type="molecule type" value="Genomic_DNA"/>
</dbReference>
<feature type="region of interest" description="Disordered" evidence="1">
    <location>
        <begin position="31"/>
        <end position="75"/>
    </location>
</feature>
<name>A0ABR1SHQ9_9PEZI</name>
<protein>
    <submittedName>
        <fullName evidence="2">Uncharacterized protein</fullName>
    </submittedName>
</protein>
<evidence type="ECO:0000256" key="1">
    <source>
        <dbReference type="SAM" id="MobiDB-lite"/>
    </source>
</evidence>
<feature type="compositionally biased region" description="Polar residues" evidence="1">
    <location>
        <begin position="62"/>
        <end position="73"/>
    </location>
</feature>